<dbReference type="Pfam" id="PF13786">
    <property type="entry name" value="DUF4179"/>
    <property type="match status" value="1"/>
</dbReference>
<evidence type="ECO:0000259" key="2">
    <source>
        <dbReference type="Pfam" id="PF13786"/>
    </source>
</evidence>
<dbReference type="RefSeq" id="WP_079410829.1">
    <property type="nucleotide sequence ID" value="NZ_MBTG01000007.1"/>
</dbReference>
<dbReference type="InterPro" id="IPR025436">
    <property type="entry name" value="DUF4179"/>
</dbReference>
<dbReference type="OrthoDB" id="2770170at2"/>
<dbReference type="AlphaFoldDB" id="A0A1V4HPL5"/>
<evidence type="ECO:0000313" key="3">
    <source>
        <dbReference type="EMBL" id="OPH59309.1"/>
    </source>
</evidence>
<sequence>MDKAEQTFSRFLDDNQEMAYPDFDKMWERIEPSLPSERTALKAVDLSLPRKKRYRKVVILAAFAAILVATPVFAAFTYNWESLFPHRSGIQAVLQQGLGQIIDQSVTHEGIKLTVNKAIVDDNRTVILYSLSAQKGSVKDMYFTEVTMKDSQGKAIEGNRFQRWDEATQSMNGYFETEWTPKQSEDDVQFTAQKLHSFTTVERELDFNPMSGQTGSFAIHQDGIDNLTLRPFEQGEKTLLKSAITFNDPEAKMLAYPNIAVYKDGVLLKSDGHDVFGTPGEHGEYTGQQAFKTEELKSSGISYKLSYTKETRRVDEAWTYQLHLDKKQMLSGTVKQNLNIRMEDLGIAMVLKEMIITPTQIRVKASHEKYIRFPYLNYELDIAGTILHGGFSAGQGEPDETTFRFERPIGLQIKEDTSIKLVAKYQVEEHKDAKDPIRLRNISEKKQTITTQVGGYPVVWTYYRQDHNLFVQSESADPSFGGVNQTYMGKGEQRLIGKPITANFSGDGNNQAIDMYANYEKNEAELNIFWYYTEKPEQSLKVELIPAN</sequence>
<protein>
    <recommendedName>
        <fullName evidence="2">DUF4179 domain-containing protein</fullName>
    </recommendedName>
</protein>
<proteinExistence type="predicted"/>
<gene>
    <name evidence="3" type="ORF">BC351_20570</name>
</gene>
<keyword evidence="1" id="KW-0812">Transmembrane</keyword>
<feature type="domain" description="DUF4179" evidence="2">
    <location>
        <begin position="50"/>
        <end position="132"/>
    </location>
</feature>
<comment type="caution">
    <text evidence="3">The sequence shown here is derived from an EMBL/GenBank/DDBJ whole genome shotgun (WGS) entry which is preliminary data.</text>
</comment>
<evidence type="ECO:0000256" key="1">
    <source>
        <dbReference type="SAM" id="Phobius"/>
    </source>
</evidence>
<dbReference type="STRING" id="1469647.BC351_20570"/>
<keyword evidence="4" id="KW-1185">Reference proteome</keyword>
<dbReference type="Proteomes" id="UP000190626">
    <property type="component" value="Unassembled WGS sequence"/>
</dbReference>
<dbReference type="Gene3D" id="2.60.40.1630">
    <property type="entry name" value="bacillus anthracis domain"/>
    <property type="match status" value="1"/>
</dbReference>
<organism evidence="3 4">
    <name type="scientific">Paenibacillus ferrarius</name>
    <dbReference type="NCBI Taxonomy" id="1469647"/>
    <lineage>
        <taxon>Bacteria</taxon>
        <taxon>Bacillati</taxon>
        <taxon>Bacillota</taxon>
        <taxon>Bacilli</taxon>
        <taxon>Bacillales</taxon>
        <taxon>Paenibacillaceae</taxon>
        <taxon>Paenibacillus</taxon>
    </lineage>
</organism>
<reference evidence="4" key="1">
    <citation type="submission" date="2016-07" db="EMBL/GenBank/DDBJ databases">
        <authorList>
            <person name="Florea S."/>
            <person name="Webb J.S."/>
            <person name="Jaromczyk J."/>
            <person name="Schardl C.L."/>
        </authorList>
    </citation>
    <scope>NUCLEOTIDE SEQUENCE [LARGE SCALE GENOMIC DNA]</scope>
    <source>
        <strain evidence="4">CY1</strain>
    </source>
</reference>
<name>A0A1V4HPL5_9BACL</name>
<accession>A0A1V4HPL5</accession>
<keyword evidence="1" id="KW-1133">Transmembrane helix</keyword>
<dbReference type="EMBL" id="MBTG01000007">
    <property type="protein sequence ID" value="OPH59309.1"/>
    <property type="molecule type" value="Genomic_DNA"/>
</dbReference>
<keyword evidence="1" id="KW-0472">Membrane</keyword>
<evidence type="ECO:0000313" key="4">
    <source>
        <dbReference type="Proteomes" id="UP000190626"/>
    </source>
</evidence>
<feature type="transmembrane region" description="Helical" evidence="1">
    <location>
        <begin position="57"/>
        <end position="78"/>
    </location>
</feature>